<evidence type="ECO:0000313" key="7">
    <source>
        <dbReference type="Proteomes" id="UP000297753"/>
    </source>
</evidence>
<dbReference type="FunFam" id="1.10.260.40:FF:000002">
    <property type="entry name" value="HTH-type transcriptional repressor PurR"/>
    <property type="match status" value="1"/>
</dbReference>
<dbReference type="Pfam" id="PF13377">
    <property type="entry name" value="Peripla_BP_3"/>
    <property type="match status" value="1"/>
</dbReference>
<comment type="caution">
    <text evidence="6">The sequence shown here is derived from an EMBL/GenBank/DDBJ whole genome shotgun (WGS) entry which is preliminary data.</text>
</comment>
<dbReference type="Proteomes" id="UP000297753">
    <property type="component" value="Unassembled WGS sequence"/>
</dbReference>
<dbReference type="InterPro" id="IPR028082">
    <property type="entry name" value="Peripla_BP_I"/>
</dbReference>
<dbReference type="CDD" id="cd01392">
    <property type="entry name" value="HTH_LacI"/>
    <property type="match status" value="1"/>
</dbReference>
<dbReference type="OrthoDB" id="9798934at2"/>
<dbReference type="EMBL" id="SATR01000009">
    <property type="protein sequence ID" value="TFH92064.1"/>
    <property type="molecule type" value="Genomic_DNA"/>
</dbReference>
<dbReference type="Pfam" id="PF00356">
    <property type="entry name" value="LacI"/>
    <property type="match status" value="1"/>
</dbReference>
<dbReference type="PANTHER" id="PTHR30146">
    <property type="entry name" value="LACI-RELATED TRANSCRIPTIONAL REPRESSOR"/>
    <property type="match status" value="1"/>
</dbReference>
<dbReference type="PRINTS" id="PR00036">
    <property type="entry name" value="HTHLACI"/>
</dbReference>
<keyword evidence="2" id="KW-0238">DNA-binding</keyword>
<dbReference type="InterPro" id="IPR001387">
    <property type="entry name" value="Cro/C1-type_HTH"/>
</dbReference>
<protein>
    <submittedName>
        <fullName evidence="6">LacI family transcriptional regulator</fullName>
    </submittedName>
</protein>
<dbReference type="SUPFAM" id="SSF53822">
    <property type="entry name" value="Periplasmic binding protein-like I"/>
    <property type="match status" value="1"/>
</dbReference>
<accession>A0A4Y8WGX8</accession>
<feature type="domain" description="HTH cro/C1-type" evidence="5">
    <location>
        <begin position="5"/>
        <end position="46"/>
    </location>
</feature>
<dbReference type="Gene3D" id="3.40.50.2300">
    <property type="match status" value="2"/>
</dbReference>
<dbReference type="InterPro" id="IPR010982">
    <property type="entry name" value="Lambda_DNA-bd_dom_sf"/>
</dbReference>
<dbReference type="SUPFAM" id="SSF47413">
    <property type="entry name" value="lambda repressor-like DNA-binding domains"/>
    <property type="match status" value="1"/>
</dbReference>
<dbReference type="CDD" id="cd06270">
    <property type="entry name" value="PBP1_GalS-like"/>
    <property type="match status" value="1"/>
</dbReference>
<keyword evidence="7" id="KW-1185">Reference proteome</keyword>
<dbReference type="GO" id="GO:0000976">
    <property type="term" value="F:transcription cis-regulatory region binding"/>
    <property type="evidence" value="ECO:0007669"/>
    <property type="project" value="TreeGrafter"/>
</dbReference>
<sequence>MARIKDVAELAGVNRSTVSRIINGEGKFKEETRLKVEEAMKALDYRPSAIARSLATSSTNMVGLLVTYYTGGFFGAMMDQVQSELDQHKKFLITAQGHHSADGEKEAIQRFNDLCCDGYVLHSRYLSDQELMTLSQAPTPFVLLDRYVPGLESRSITYDHTKAARLAVKHLLENGHNKIACISGPSHRENSLRRKQGYLDEMHNADIVVKEAWCAEGDYGRQSGYIAAQRILEAAPEVTAIFSCSEEMTVGALQYLHEAGVEVPNQISIVSFDSIDRCADLYPTVTSVHFPISDMARTAALKLSHLIAKSDIEINAQFEPQLKIRQSLKVIR</sequence>
<evidence type="ECO:0000313" key="6">
    <source>
        <dbReference type="EMBL" id="TFH92064.1"/>
    </source>
</evidence>
<dbReference type="AlphaFoldDB" id="A0A4Y8WGX8"/>
<dbReference type="InterPro" id="IPR046335">
    <property type="entry name" value="LacI/GalR-like_sensor"/>
</dbReference>
<dbReference type="GO" id="GO:0003700">
    <property type="term" value="F:DNA-binding transcription factor activity"/>
    <property type="evidence" value="ECO:0007669"/>
    <property type="project" value="TreeGrafter"/>
</dbReference>
<evidence type="ECO:0000256" key="3">
    <source>
        <dbReference type="ARBA" id="ARBA00023163"/>
    </source>
</evidence>
<reference evidence="6 7" key="1">
    <citation type="submission" date="2019-01" db="EMBL/GenBank/DDBJ databases">
        <title>Vibrio BEI176 sp. nov, a marine bacterium isolated from China: eastern marignal seas.</title>
        <authorList>
            <person name="Li B."/>
        </authorList>
    </citation>
    <scope>NUCLEOTIDE SEQUENCE [LARGE SCALE GENOMIC DNA]</scope>
    <source>
        <strain evidence="6 7">BEI176</strain>
    </source>
</reference>
<gene>
    <name evidence="6" type="ORF">ELS82_07775</name>
</gene>
<keyword evidence="1" id="KW-0805">Transcription regulation</keyword>
<name>A0A4Y8WGX8_9VIBR</name>
<organism evidence="6 7">
    <name type="scientific">Vibrio ouci</name>
    <dbReference type="NCBI Taxonomy" id="2499078"/>
    <lineage>
        <taxon>Bacteria</taxon>
        <taxon>Pseudomonadati</taxon>
        <taxon>Pseudomonadota</taxon>
        <taxon>Gammaproteobacteria</taxon>
        <taxon>Vibrionales</taxon>
        <taxon>Vibrionaceae</taxon>
        <taxon>Vibrio</taxon>
    </lineage>
</organism>
<evidence type="ECO:0000259" key="5">
    <source>
        <dbReference type="PROSITE" id="PS50943"/>
    </source>
</evidence>
<evidence type="ECO:0000256" key="2">
    <source>
        <dbReference type="ARBA" id="ARBA00023125"/>
    </source>
</evidence>
<keyword evidence="3" id="KW-0804">Transcription</keyword>
<dbReference type="RefSeq" id="WP_134834998.1">
    <property type="nucleotide sequence ID" value="NZ_SATR01000009.1"/>
</dbReference>
<proteinExistence type="predicted"/>
<dbReference type="PROSITE" id="PS50932">
    <property type="entry name" value="HTH_LACI_2"/>
    <property type="match status" value="1"/>
</dbReference>
<dbReference type="SMART" id="SM00354">
    <property type="entry name" value="HTH_LACI"/>
    <property type="match status" value="1"/>
</dbReference>
<dbReference type="Gene3D" id="1.10.260.40">
    <property type="entry name" value="lambda repressor-like DNA-binding domains"/>
    <property type="match status" value="1"/>
</dbReference>
<evidence type="ECO:0000256" key="1">
    <source>
        <dbReference type="ARBA" id="ARBA00023015"/>
    </source>
</evidence>
<dbReference type="PROSITE" id="PS50943">
    <property type="entry name" value="HTH_CROC1"/>
    <property type="match status" value="1"/>
</dbReference>
<feature type="domain" description="HTH lacI-type" evidence="4">
    <location>
        <begin position="2"/>
        <end position="56"/>
    </location>
</feature>
<dbReference type="InterPro" id="IPR000843">
    <property type="entry name" value="HTH_LacI"/>
</dbReference>
<evidence type="ECO:0000259" key="4">
    <source>
        <dbReference type="PROSITE" id="PS50932"/>
    </source>
</evidence>
<dbReference type="PANTHER" id="PTHR30146:SF131">
    <property type="entry name" value="LACI FAMILY DNA-BINDING TRANSCRIPTIONAL REGULATOR"/>
    <property type="match status" value="1"/>
</dbReference>